<evidence type="ECO:0000313" key="3">
    <source>
        <dbReference type="Proteomes" id="UP000244174"/>
    </source>
</evidence>
<dbReference type="SUPFAM" id="SSF49452">
    <property type="entry name" value="Starch-binding domain-like"/>
    <property type="match status" value="1"/>
</dbReference>
<evidence type="ECO:0000259" key="1">
    <source>
        <dbReference type="Pfam" id="PF14321"/>
    </source>
</evidence>
<protein>
    <submittedName>
        <fullName evidence="2">Uncharacterized protein DUF4382</fullName>
    </submittedName>
</protein>
<proteinExistence type="predicted"/>
<sequence length="282" mass="29686">MRYLKNVTFKSLMIATFISLGLTSCSDDDGSTTSGEGKANLTVRMTDAPGDYDAVFVDVQDIEIQVEADSELEAEADVDGDGWVSVGEVKTGVYDLLELTGGVSQLLADTEVPAGYVSQMRLILGSENSVIVDGEEKPLNTPSAQQSGLKLQLNQTLEAGENYAFLLDFDVDKSIVATGNGSYNLKPVIRLSAEADAGVVVGAVVLPVDIETSIQSLVVLTGESVTISAYTDADGNFSLNGVPAGVYSIEVIPEADSNLDVYAIGTVEVKPNETTDLGELTL</sequence>
<comment type="caution">
    <text evidence="2">The sequence shown here is derived from an EMBL/GenBank/DDBJ whole genome shotgun (WGS) entry which is preliminary data.</text>
</comment>
<dbReference type="EMBL" id="QBKQ01000001">
    <property type="protein sequence ID" value="PTX44923.1"/>
    <property type="molecule type" value="Genomic_DNA"/>
</dbReference>
<evidence type="ECO:0000313" key="2">
    <source>
        <dbReference type="EMBL" id="PTX44923.1"/>
    </source>
</evidence>
<dbReference type="GO" id="GO:0030246">
    <property type="term" value="F:carbohydrate binding"/>
    <property type="evidence" value="ECO:0007669"/>
    <property type="project" value="InterPro"/>
</dbReference>
<gene>
    <name evidence="2" type="ORF">C8P64_0908</name>
</gene>
<dbReference type="InterPro" id="IPR018247">
    <property type="entry name" value="EF_Hand_1_Ca_BS"/>
</dbReference>
<dbReference type="AlphaFoldDB" id="A0A2T6AM67"/>
<organism evidence="2 3">
    <name type="scientific">Christiangramia gaetbulicola</name>
    <dbReference type="NCBI Taxonomy" id="703340"/>
    <lineage>
        <taxon>Bacteria</taxon>
        <taxon>Pseudomonadati</taxon>
        <taxon>Bacteroidota</taxon>
        <taxon>Flavobacteriia</taxon>
        <taxon>Flavobacteriales</taxon>
        <taxon>Flavobacteriaceae</taxon>
        <taxon>Christiangramia</taxon>
    </lineage>
</organism>
<dbReference type="OrthoDB" id="2111471at2"/>
<keyword evidence="3" id="KW-1185">Reference proteome</keyword>
<dbReference type="RefSeq" id="WP_108170832.1">
    <property type="nucleotide sequence ID" value="NZ_QBKQ01000001.1"/>
</dbReference>
<dbReference type="PROSITE" id="PS51257">
    <property type="entry name" value="PROKAR_LIPOPROTEIN"/>
    <property type="match status" value="1"/>
</dbReference>
<feature type="domain" description="DUF4382" evidence="1">
    <location>
        <begin position="38"/>
        <end position="187"/>
    </location>
</feature>
<dbReference type="PROSITE" id="PS00018">
    <property type="entry name" value="EF_HAND_1"/>
    <property type="match status" value="1"/>
</dbReference>
<reference evidence="2 3" key="1">
    <citation type="submission" date="2018-04" db="EMBL/GenBank/DDBJ databases">
        <title>Genomic Encyclopedia of Archaeal and Bacterial Type Strains, Phase II (KMG-II): from individual species to whole genera.</title>
        <authorList>
            <person name="Goeker M."/>
        </authorList>
    </citation>
    <scope>NUCLEOTIDE SEQUENCE [LARGE SCALE GENOMIC DNA]</scope>
    <source>
        <strain evidence="2 3">DSM 23082</strain>
    </source>
</reference>
<dbReference type="Pfam" id="PF14321">
    <property type="entry name" value="DUF4382"/>
    <property type="match status" value="1"/>
</dbReference>
<dbReference type="InterPro" id="IPR013784">
    <property type="entry name" value="Carb-bd-like_fold"/>
</dbReference>
<dbReference type="InterPro" id="IPR025491">
    <property type="entry name" value="DUF4382"/>
</dbReference>
<dbReference type="Proteomes" id="UP000244174">
    <property type="component" value="Unassembled WGS sequence"/>
</dbReference>
<accession>A0A2T6AM67</accession>
<name>A0A2T6AM67_9FLAO</name>
<dbReference type="Gene3D" id="2.60.40.1120">
    <property type="entry name" value="Carboxypeptidase-like, regulatory domain"/>
    <property type="match status" value="1"/>
</dbReference>